<dbReference type="PROSITE" id="PS50043">
    <property type="entry name" value="HTH_LUXR_2"/>
    <property type="match status" value="1"/>
</dbReference>
<dbReference type="PANTHER" id="PTHR16305">
    <property type="entry name" value="TESTICULAR SOLUBLE ADENYLYL CYCLASE"/>
    <property type="match status" value="1"/>
</dbReference>
<dbReference type="Gene3D" id="3.40.50.300">
    <property type="entry name" value="P-loop containing nucleotide triphosphate hydrolases"/>
    <property type="match status" value="1"/>
</dbReference>
<evidence type="ECO:0000259" key="3">
    <source>
        <dbReference type="PROSITE" id="PS50043"/>
    </source>
</evidence>
<dbReference type="SMART" id="SM00421">
    <property type="entry name" value="HTH_LUXR"/>
    <property type="match status" value="1"/>
</dbReference>
<evidence type="ECO:0000313" key="5">
    <source>
        <dbReference type="Proteomes" id="UP000466607"/>
    </source>
</evidence>
<keyword evidence="2" id="KW-0067">ATP-binding</keyword>
<dbReference type="InterPro" id="IPR027417">
    <property type="entry name" value="P-loop_NTPase"/>
</dbReference>
<dbReference type="InterPro" id="IPR036388">
    <property type="entry name" value="WH-like_DNA-bd_sf"/>
</dbReference>
<dbReference type="GO" id="GO:0005524">
    <property type="term" value="F:ATP binding"/>
    <property type="evidence" value="ECO:0007669"/>
    <property type="project" value="UniProtKB-KW"/>
</dbReference>
<dbReference type="GO" id="GO:0004016">
    <property type="term" value="F:adenylate cyclase activity"/>
    <property type="evidence" value="ECO:0007669"/>
    <property type="project" value="TreeGrafter"/>
</dbReference>
<dbReference type="PANTHER" id="PTHR16305:SF35">
    <property type="entry name" value="TRANSCRIPTIONAL ACTIVATOR DOMAIN"/>
    <property type="match status" value="1"/>
</dbReference>
<evidence type="ECO:0000256" key="2">
    <source>
        <dbReference type="ARBA" id="ARBA00022840"/>
    </source>
</evidence>
<name>A0AAD1MSJ5_9MYCO</name>
<dbReference type="Pfam" id="PF00196">
    <property type="entry name" value="GerE"/>
    <property type="match status" value="1"/>
</dbReference>
<dbReference type="Pfam" id="PF13191">
    <property type="entry name" value="AAA_16"/>
    <property type="match status" value="1"/>
</dbReference>
<reference evidence="4 5" key="1">
    <citation type="journal article" date="2019" name="Emerg. Microbes Infect.">
        <title>Comprehensive subspecies identification of 175 nontuberculous mycobacteria species based on 7547 genomic profiles.</title>
        <authorList>
            <person name="Matsumoto Y."/>
            <person name="Kinjo T."/>
            <person name="Motooka D."/>
            <person name="Nabeya D."/>
            <person name="Jung N."/>
            <person name="Uechi K."/>
            <person name="Horii T."/>
            <person name="Iida T."/>
            <person name="Fujita J."/>
            <person name="Nakamura S."/>
        </authorList>
    </citation>
    <scope>NUCLEOTIDE SEQUENCE [LARGE SCALE GENOMIC DNA]</scope>
    <source>
        <strain evidence="4 5">JCM 17423</strain>
    </source>
</reference>
<gene>
    <name evidence="4" type="ORF">MLIT_08600</name>
</gene>
<dbReference type="AlphaFoldDB" id="A0AAD1MSJ5"/>
<dbReference type="SUPFAM" id="SSF52540">
    <property type="entry name" value="P-loop containing nucleoside triphosphate hydrolases"/>
    <property type="match status" value="1"/>
</dbReference>
<organism evidence="4 5">
    <name type="scientific">Mycolicibacterium litorale</name>
    <dbReference type="NCBI Taxonomy" id="758802"/>
    <lineage>
        <taxon>Bacteria</taxon>
        <taxon>Bacillati</taxon>
        <taxon>Actinomycetota</taxon>
        <taxon>Actinomycetes</taxon>
        <taxon>Mycobacteriales</taxon>
        <taxon>Mycobacteriaceae</taxon>
        <taxon>Mycolicibacterium</taxon>
    </lineage>
</organism>
<keyword evidence="1" id="KW-0547">Nucleotide-binding</keyword>
<accession>A0AAD1MSJ5</accession>
<evidence type="ECO:0000256" key="1">
    <source>
        <dbReference type="ARBA" id="ARBA00022741"/>
    </source>
</evidence>
<dbReference type="InterPro" id="IPR041664">
    <property type="entry name" value="AAA_16"/>
</dbReference>
<dbReference type="SUPFAM" id="SSF46894">
    <property type="entry name" value="C-terminal effector domain of the bipartite response regulators"/>
    <property type="match status" value="1"/>
</dbReference>
<dbReference type="PRINTS" id="PR00038">
    <property type="entry name" value="HTHLUXR"/>
</dbReference>
<protein>
    <submittedName>
        <fullName evidence="4">Helix-turn-helix transcriptional regulator</fullName>
    </submittedName>
</protein>
<sequence>MELVGRRDECREIDDLLAAVRSGESRVLVVCGEAGIGKTALLDEAADRATGCRVVRIAGIESEMEFAFSALHRLCATISDQMSRIVAPQRDALCTALGERDGPTPDPFLVGLAVLNLLSEAAQHRGLVLLVDDQQWLDQASSRIMGFVARRLGAESLGIVLATRNFGEDLRDLPTLPLGRLRDDDSRTLLSAVLDGPLDARVRDRIIAEARGNPLALLEVPRTLSSADLAGGFGLPPATFTHSLEGNFRRQIESLPPATRRLLALAAAEPAGDPALLWSAADVLGLDPDVAEPAMDAGLVEIGTRVRFRHPLIRSTAYRCVPLSDRRRIHGALARVTDAAADPDSRAWHLGQAVVGPDEEVAGELERSAGRAQARGGFSAAAAFLERASTLTLDSARRCDLAIAAASAMVQAGQLDRARDLLTAADNAPLSGLQRARVDLVRAQLASIGNHGNDAAPLLLCAARRLETVDAALARETYLDALAAALFAGRLAVDGGVVEVSEAARAVTRGLRSPRACDLLLDGIATLYDDGFGEGLPTVAEALRVYGRGMSPEEELRWMVLACFASARIWDMDRHISLSARFVQLVRDAGAVSHLPLALSCRFLPLLFTGKFDEAARTTEEMRAAIDAMGKNLTPYSEIALTAWRGRHAELEALSAEARLDAHRRGEGHGLTVIAWAKAVAANSRCDYRAAREAAAYAASYRGDGGASWWALTELVEAATRLGETAVASAALDRLAESTTPSGTDWSLGVEARSRAVTSGDDAAESAYVEAVDRLARAGLRPDLGRAHLLYGEWLRRQRRRVDARAQLRAALDLFESIGMEAFAERARRELLATGEKARRRSARPSVAELTAQEVQIARLARDGLSNPEIGARLFISAHTVKYHLGKVFAKLGIRSRSQLDGALRDIHAR</sequence>
<dbReference type="GO" id="GO:0003677">
    <property type="term" value="F:DNA binding"/>
    <property type="evidence" value="ECO:0007669"/>
    <property type="project" value="InterPro"/>
</dbReference>
<dbReference type="Proteomes" id="UP000466607">
    <property type="component" value="Chromosome"/>
</dbReference>
<dbReference type="InterPro" id="IPR000792">
    <property type="entry name" value="Tscrpt_reg_LuxR_C"/>
</dbReference>
<evidence type="ECO:0000313" key="4">
    <source>
        <dbReference type="EMBL" id="BBY15268.1"/>
    </source>
</evidence>
<dbReference type="CDD" id="cd06170">
    <property type="entry name" value="LuxR_C_like"/>
    <property type="match status" value="1"/>
</dbReference>
<proteinExistence type="predicted"/>
<dbReference type="EMBL" id="AP022586">
    <property type="protein sequence ID" value="BBY15268.1"/>
    <property type="molecule type" value="Genomic_DNA"/>
</dbReference>
<feature type="domain" description="HTH luxR-type" evidence="3">
    <location>
        <begin position="843"/>
        <end position="908"/>
    </location>
</feature>
<dbReference type="InterPro" id="IPR016032">
    <property type="entry name" value="Sig_transdc_resp-reg_C-effctor"/>
</dbReference>
<dbReference type="Gene3D" id="1.10.10.10">
    <property type="entry name" value="Winged helix-like DNA-binding domain superfamily/Winged helix DNA-binding domain"/>
    <property type="match status" value="1"/>
</dbReference>
<keyword evidence="5" id="KW-1185">Reference proteome</keyword>
<dbReference type="GO" id="GO:0006355">
    <property type="term" value="P:regulation of DNA-templated transcription"/>
    <property type="evidence" value="ECO:0007669"/>
    <property type="project" value="InterPro"/>
</dbReference>
<dbReference type="GO" id="GO:0005737">
    <property type="term" value="C:cytoplasm"/>
    <property type="evidence" value="ECO:0007669"/>
    <property type="project" value="TreeGrafter"/>
</dbReference>